<reference evidence="3 4" key="1">
    <citation type="submission" date="2021-06" db="EMBL/GenBank/DDBJ databases">
        <title>Caerostris extrusa draft genome.</title>
        <authorList>
            <person name="Kono N."/>
            <person name="Arakawa K."/>
        </authorList>
    </citation>
    <scope>NUCLEOTIDE SEQUENCE [LARGE SCALE GENOMIC DNA]</scope>
</reference>
<proteinExistence type="predicted"/>
<dbReference type="PANTHER" id="PTHR45921">
    <property type="entry name" value="IP01054P"/>
    <property type="match status" value="1"/>
</dbReference>
<evidence type="ECO:0000256" key="2">
    <source>
        <dbReference type="ARBA" id="ARBA00022473"/>
    </source>
</evidence>
<gene>
    <name evidence="3" type="primary">tlx</name>
    <name evidence="3" type="ORF">CEXT_470001</name>
</gene>
<dbReference type="GO" id="GO:0005634">
    <property type="term" value="C:nucleus"/>
    <property type="evidence" value="ECO:0007669"/>
    <property type="project" value="UniProtKB-SubCell"/>
</dbReference>
<keyword evidence="4" id="KW-1185">Reference proteome</keyword>
<dbReference type="EMBL" id="BPLR01021186">
    <property type="protein sequence ID" value="GIX86934.1"/>
    <property type="molecule type" value="Genomic_DNA"/>
</dbReference>
<sequence length="179" mass="19387">MAYRSCQSVPLLHGYEDPAGLPSSAGSLQPLRHIQKADFYVLNPLCYMSYNNGRATVLWICVITCLAQWESFRASISANHSKKRQTAEEREAERQAANRLMMSLQAEVVSKSIYDQSRDPLCLSNASLHALQTLQPWASESAAAAHAAAAAAAAAGHHQAGVDRPSFLVPPHSLSSPIC</sequence>
<organism evidence="3 4">
    <name type="scientific">Caerostris extrusa</name>
    <name type="common">Bark spider</name>
    <name type="synonym">Caerostris bankana</name>
    <dbReference type="NCBI Taxonomy" id="172846"/>
    <lineage>
        <taxon>Eukaryota</taxon>
        <taxon>Metazoa</taxon>
        <taxon>Ecdysozoa</taxon>
        <taxon>Arthropoda</taxon>
        <taxon>Chelicerata</taxon>
        <taxon>Arachnida</taxon>
        <taxon>Araneae</taxon>
        <taxon>Araneomorphae</taxon>
        <taxon>Entelegynae</taxon>
        <taxon>Araneoidea</taxon>
        <taxon>Araneidae</taxon>
        <taxon>Caerostris</taxon>
    </lineage>
</organism>
<evidence type="ECO:0000313" key="3">
    <source>
        <dbReference type="EMBL" id="GIX86934.1"/>
    </source>
</evidence>
<comment type="caution">
    <text evidence="3">The sequence shown here is derived from an EMBL/GenBank/DDBJ whole genome shotgun (WGS) entry which is preliminary data.</text>
</comment>
<name>A0AAV4NQ74_CAEEX</name>
<accession>A0AAV4NQ74</accession>
<evidence type="ECO:0000313" key="4">
    <source>
        <dbReference type="Proteomes" id="UP001054945"/>
    </source>
</evidence>
<dbReference type="Proteomes" id="UP001054945">
    <property type="component" value="Unassembled WGS sequence"/>
</dbReference>
<dbReference type="PANTHER" id="PTHR45921:SF6">
    <property type="entry name" value="C15"/>
    <property type="match status" value="1"/>
</dbReference>
<dbReference type="InterPro" id="IPR042247">
    <property type="entry name" value="TLX1/2/3"/>
</dbReference>
<dbReference type="GO" id="GO:0000981">
    <property type="term" value="F:DNA-binding transcription factor activity, RNA polymerase II-specific"/>
    <property type="evidence" value="ECO:0007669"/>
    <property type="project" value="TreeGrafter"/>
</dbReference>
<protein>
    <submittedName>
        <fullName evidence="3">Tlx protein</fullName>
    </submittedName>
</protein>
<dbReference type="GO" id="GO:0048513">
    <property type="term" value="P:animal organ development"/>
    <property type="evidence" value="ECO:0007669"/>
    <property type="project" value="TreeGrafter"/>
</dbReference>
<keyword evidence="2" id="KW-0217">Developmental protein</keyword>
<evidence type="ECO:0000256" key="1">
    <source>
        <dbReference type="ARBA" id="ARBA00004123"/>
    </source>
</evidence>
<dbReference type="AlphaFoldDB" id="A0AAV4NQ74"/>
<dbReference type="GO" id="GO:0000978">
    <property type="term" value="F:RNA polymerase II cis-regulatory region sequence-specific DNA binding"/>
    <property type="evidence" value="ECO:0007669"/>
    <property type="project" value="TreeGrafter"/>
</dbReference>
<comment type="subcellular location">
    <subcellularLocation>
        <location evidence="1">Nucleus</location>
    </subcellularLocation>
</comment>